<accession>A0AC34GXS1</accession>
<dbReference type="Proteomes" id="UP000887579">
    <property type="component" value="Unplaced"/>
</dbReference>
<evidence type="ECO:0000313" key="2">
    <source>
        <dbReference type="WBParaSite" id="ES5_v2.g9443.t1"/>
    </source>
</evidence>
<reference evidence="2" key="1">
    <citation type="submission" date="2022-11" db="UniProtKB">
        <authorList>
            <consortium name="WormBaseParasite"/>
        </authorList>
    </citation>
    <scope>IDENTIFICATION</scope>
</reference>
<dbReference type="WBParaSite" id="ES5_v2.g9443.t1">
    <property type="protein sequence ID" value="ES5_v2.g9443.t1"/>
    <property type="gene ID" value="ES5_v2.g9443"/>
</dbReference>
<name>A0AC34GXS1_9BILA</name>
<organism evidence="1 2">
    <name type="scientific">Panagrolaimus sp. ES5</name>
    <dbReference type="NCBI Taxonomy" id="591445"/>
    <lineage>
        <taxon>Eukaryota</taxon>
        <taxon>Metazoa</taxon>
        <taxon>Ecdysozoa</taxon>
        <taxon>Nematoda</taxon>
        <taxon>Chromadorea</taxon>
        <taxon>Rhabditida</taxon>
        <taxon>Tylenchina</taxon>
        <taxon>Panagrolaimomorpha</taxon>
        <taxon>Panagrolaimoidea</taxon>
        <taxon>Panagrolaimidae</taxon>
        <taxon>Panagrolaimus</taxon>
    </lineage>
</organism>
<evidence type="ECO:0000313" key="1">
    <source>
        <dbReference type="Proteomes" id="UP000887579"/>
    </source>
</evidence>
<protein>
    <submittedName>
        <fullName evidence="2">UBC core domain-containing protein</fullName>
    </submittedName>
</protein>
<proteinExistence type="predicted"/>
<sequence>MEPSKSVHKRLEKELRNILSDPPPNCSANLVDGNLFHWQASIIGPSNTPFEGGVFFLDFIFSVDYPLKGPQIKFITPIFHPNIDSDGYINIFCEDFSPALNVSTILLTICSILADPLIDEPLVPEIAEIYLTDRQRYNQLAKEFCQNCAM</sequence>